<sequence length="78" mass="8456">MDTDPTTIGVGDSLIITHGSTTSEGAAHGTRPLRQLHIRGAHWGGHGSGEKAGLTTVIRLVLCTMWDIQMLSYRSRRD</sequence>
<organism evidence="1 2">
    <name type="scientific">Penicillium thymicola</name>
    <dbReference type="NCBI Taxonomy" id="293382"/>
    <lineage>
        <taxon>Eukaryota</taxon>
        <taxon>Fungi</taxon>
        <taxon>Dikarya</taxon>
        <taxon>Ascomycota</taxon>
        <taxon>Pezizomycotina</taxon>
        <taxon>Eurotiomycetes</taxon>
        <taxon>Eurotiomycetidae</taxon>
        <taxon>Eurotiales</taxon>
        <taxon>Aspergillaceae</taxon>
        <taxon>Penicillium</taxon>
    </lineage>
</organism>
<evidence type="ECO:0000313" key="2">
    <source>
        <dbReference type="Proteomes" id="UP001227192"/>
    </source>
</evidence>
<name>A0AAI9T8K2_PENTH</name>
<proteinExistence type="predicted"/>
<reference evidence="1" key="1">
    <citation type="submission" date="2015-06" db="EMBL/GenBank/DDBJ databases">
        <authorList>
            <person name="Nguyen H."/>
        </authorList>
    </citation>
    <scope>NUCLEOTIDE SEQUENCE</scope>
    <source>
        <strain evidence="1">DAOM 180753</strain>
    </source>
</reference>
<dbReference type="AlphaFoldDB" id="A0AAI9T8K2"/>
<comment type="caution">
    <text evidence="1">The sequence shown here is derived from an EMBL/GenBank/DDBJ whole genome shotgun (WGS) entry which is preliminary data.</text>
</comment>
<gene>
    <name evidence="1" type="ORF">VN97_g10665</name>
</gene>
<keyword evidence="2" id="KW-1185">Reference proteome</keyword>
<accession>A0AAI9T8K2</accession>
<protein>
    <submittedName>
        <fullName evidence="1">Uncharacterized protein</fullName>
    </submittedName>
</protein>
<dbReference type="Proteomes" id="UP001227192">
    <property type="component" value="Unassembled WGS sequence"/>
</dbReference>
<evidence type="ECO:0000313" key="1">
    <source>
        <dbReference type="EMBL" id="KAJ9482761.1"/>
    </source>
</evidence>
<dbReference type="EMBL" id="LACB01000513">
    <property type="protein sequence ID" value="KAJ9482761.1"/>
    <property type="molecule type" value="Genomic_DNA"/>
</dbReference>
<reference evidence="1" key="2">
    <citation type="journal article" date="2016" name="Fungal Biol.">
        <title>Ochratoxin A production by Penicillium thymicola.</title>
        <authorList>
            <person name="Nguyen H.D.T."/>
            <person name="McMullin D.R."/>
            <person name="Ponomareva E."/>
            <person name="Riley R."/>
            <person name="Pomraning K.R."/>
            <person name="Baker S.E."/>
            <person name="Seifert K.A."/>
        </authorList>
    </citation>
    <scope>NUCLEOTIDE SEQUENCE</scope>
    <source>
        <strain evidence="1">DAOM 180753</strain>
    </source>
</reference>